<keyword evidence="7" id="KW-0812">Transmembrane</keyword>
<keyword evidence="6 8" id="KW-0012">Acyltransferase</keyword>
<evidence type="ECO:0000256" key="5">
    <source>
        <dbReference type="ARBA" id="ARBA00023136"/>
    </source>
</evidence>
<protein>
    <submittedName>
        <fullName evidence="8">Lysophospholipid acyltransferase family protein</fullName>
    </submittedName>
</protein>
<keyword evidence="2" id="KW-1003">Cell membrane</keyword>
<evidence type="ECO:0000256" key="6">
    <source>
        <dbReference type="ARBA" id="ARBA00023315"/>
    </source>
</evidence>
<dbReference type="GO" id="GO:0016746">
    <property type="term" value="F:acyltransferase activity"/>
    <property type="evidence" value="ECO:0007669"/>
    <property type="project" value="UniProtKB-KW"/>
</dbReference>
<dbReference type="CDD" id="cd07984">
    <property type="entry name" value="LPLAT_LABLAT-like"/>
    <property type="match status" value="1"/>
</dbReference>
<accession>A0A7X9NZ03</accession>
<evidence type="ECO:0000256" key="2">
    <source>
        <dbReference type="ARBA" id="ARBA00022475"/>
    </source>
</evidence>
<evidence type="ECO:0000256" key="3">
    <source>
        <dbReference type="ARBA" id="ARBA00022519"/>
    </source>
</evidence>
<keyword evidence="7" id="KW-1133">Transmembrane helix</keyword>
<evidence type="ECO:0000256" key="1">
    <source>
        <dbReference type="ARBA" id="ARBA00004533"/>
    </source>
</evidence>
<dbReference type="GO" id="GO:0009247">
    <property type="term" value="P:glycolipid biosynthetic process"/>
    <property type="evidence" value="ECO:0007669"/>
    <property type="project" value="UniProtKB-ARBA"/>
</dbReference>
<dbReference type="Pfam" id="PF03279">
    <property type="entry name" value="Lip_A_acyltrans"/>
    <property type="match status" value="1"/>
</dbReference>
<dbReference type="GO" id="GO:0005886">
    <property type="term" value="C:plasma membrane"/>
    <property type="evidence" value="ECO:0007669"/>
    <property type="project" value="UniProtKB-SubCell"/>
</dbReference>
<proteinExistence type="predicted"/>
<dbReference type="PANTHER" id="PTHR30606:SF9">
    <property type="entry name" value="LIPID A BIOSYNTHESIS LAUROYLTRANSFERASE"/>
    <property type="match status" value="1"/>
</dbReference>
<evidence type="ECO:0000256" key="7">
    <source>
        <dbReference type="SAM" id="Phobius"/>
    </source>
</evidence>
<evidence type="ECO:0000313" key="8">
    <source>
        <dbReference type="EMBL" id="NME66521.1"/>
    </source>
</evidence>
<dbReference type="EMBL" id="JABANE010000002">
    <property type="protein sequence ID" value="NME66521.1"/>
    <property type="molecule type" value="Genomic_DNA"/>
</dbReference>
<comment type="caution">
    <text evidence="8">The sequence shown here is derived from an EMBL/GenBank/DDBJ whole genome shotgun (WGS) entry which is preliminary data.</text>
</comment>
<keyword evidence="4 8" id="KW-0808">Transferase</keyword>
<dbReference type="RefSeq" id="WP_169654271.1">
    <property type="nucleotide sequence ID" value="NZ_JABANE010000002.1"/>
</dbReference>
<dbReference type="AlphaFoldDB" id="A0A7X9NZ03"/>
<dbReference type="Proteomes" id="UP000576082">
    <property type="component" value="Unassembled WGS sequence"/>
</dbReference>
<sequence length="287" mass="32903">MSVWSGKTKGGVLGYSIFIFFLKNFGVGPASALLYLVVPYYVLFDPKSSRISYRFYKERLGFSTFKAAKHIFTNRITFGRVLLDKFAMMTPIKERYTFDCDGEERLHALGETGKGGMIITAHIGNWEIAGQLLDRLSTKIHVVMFDAEYQKIKNLVSSQLGNRNFNVIAIKEDMSHIFLINKALKNGEILCIQGDRFLSGAPTLELDFLGEKALFPKSVFDMASRLKVPVCFAFAMKDKGMHYKLNSSVAYEGMKSKELAEQYIKLVEQKVQDYPEQWFNFYDFWKK</sequence>
<gene>
    <name evidence="8" type="ORF">HHU12_00970</name>
</gene>
<evidence type="ECO:0000313" key="9">
    <source>
        <dbReference type="Proteomes" id="UP000576082"/>
    </source>
</evidence>
<name>A0A7X9NZ03_9BACT</name>
<keyword evidence="9" id="KW-1185">Reference proteome</keyword>
<feature type="transmembrane region" description="Helical" evidence="7">
    <location>
        <begin position="12"/>
        <end position="44"/>
    </location>
</feature>
<keyword evidence="5 7" id="KW-0472">Membrane</keyword>
<organism evidence="8 9">
    <name type="scientific">Flammeovirga aprica JL-4</name>
    <dbReference type="NCBI Taxonomy" id="694437"/>
    <lineage>
        <taxon>Bacteria</taxon>
        <taxon>Pseudomonadati</taxon>
        <taxon>Bacteroidota</taxon>
        <taxon>Cytophagia</taxon>
        <taxon>Cytophagales</taxon>
        <taxon>Flammeovirgaceae</taxon>
        <taxon>Flammeovirga</taxon>
    </lineage>
</organism>
<reference evidence="8 9" key="1">
    <citation type="submission" date="2020-04" db="EMBL/GenBank/DDBJ databases">
        <title>Flammeovirga sp. SR4, a novel species isolated from seawater.</title>
        <authorList>
            <person name="Wang X."/>
        </authorList>
    </citation>
    <scope>NUCLEOTIDE SEQUENCE [LARGE SCALE GENOMIC DNA]</scope>
    <source>
        <strain evidence="8 9">ATCC 23126</strain>
    </source>
</reference>
<dbReference type="InterPro" id="IPR004960">
    <property type="entry name" value="LipA_acyltrans"/>
</dbReference>
<dbReference type="PANTHER" id="PTHR30606">
    <property type="entry name" value="LIPID A BIOSYNTHESIS LAUROYL ACYLTRANSFERASE"/>
    <property type="match status" value="1"/>
</dbReference>
<comment type="subcellular location">
    <subcellularLocation>
        <location evidence="1">Cell inner membrane</location>
    </subcellularLocation>
</comment>
<evidence type="ECO:0000256" key="4">
    <source>
        <dbReference type="ARBA" id="ARBA00022679"/>
    </source>
</evidence>
<keyword evidence="3" id="KW-0997">Cell inner membrane</keyword>